<gene>
    <name evidence="1" type="ORF">NPIL_404821</name>
</gene>
<proteinExistence type="predicted"/>
<dbReference type="Proteomes" id="UP000887013">
    <property type="component" value="Unassembled WGS sequence"/>
</dbReference>
<name>A0A8X6MYM2_NEPPI</name>
<keyword evidence="2" id="KW-1185">Reference proteome</keyword>
<comment type="caution">
    <text evidence="1">The sequence shown here is derived from an EMBL/GenBank/DDBJ whole genome shotgun (WGS) entry which is preliminary data.</text>
</comment>
<sequence length="124" mass="14157">MLRRLGEKGSADIREGVFPSHDWRAASAGWGARRSEIRQESVDATCYELSHLGDVIIPRCETKSTFEGKETMHSRACVYNQFISKTRSLNSNQSFEIPYRDIFILFSYLKDSTTISSSNTHCNR</sequence>
<organism evidence="1 2">
    <name type="scientific">Nephila pilipes</name>
    <name type="common">Giant wood spider</name>
    <name type="synonym">Nephila maculata</name>
    <dbReference type="NCBI Taxonomy" id="299642"/>
    <lineage>
        <taxon>Eukaryota</taxon>
        <taxon>Metazoa</taxon>
        <taxon>Ecdysozoa</taxon>
        <taxon>Arthropoda</taxon>
        <taxon>Chelicerata</taxon>
        <taxon>Arachnida</taxon>
        <taxon>Araneae</taxon>
        <taxon>Araneomorphae</taxon>
        <taxon>Entelegynae</taxon>
        <taxon>Araneoidea</taxon>
        <taxon>Nephilidae</taxon>
        <taxon>Nephila</taxon>
    </lineage>
</organism>
<accession>A0A8X6MYM2</accession>
<reference evidence="1" key="1">
    <citation type="submission" date="2020-08" db="EMBL/GenBank/DDBJ databases">
        <title>Multicomponent nature underlies the extraordinary mechanical properties of spider dragline silk.</title>
        <authorList>
            <person name="Kono N."/>
            <person name="Nakamura H."/>
            <person name="Mori M."/>
            <person name="Yoshida Y."/>
            <person name="Ohtoshi R."/>
            <person name="Malay A.D."/>
            <person name="Moran D.A.P."/>
            <person name="Tomita M."/>
            <person name="Numata K."/>
            <person name="Arakawa K."/>
        </authorList>
    </citation>
    <scope>NUCLEOTIDE SEQUENCE</scope>
</reference>
<dbReference type="AlphaFoldDB" id="A0A8X6MYM2"/>
<dbReference type="OrthoDB" id="10466419at2759"/>
<dbReference type="EMBL" id="BMAW01098422">
    <property type="protein sequence ID" value="GFS84765.1"/>
    <property type="molecule type" value="Genomic_DNA"/>
</dbReference>
<evidence type="ECO:0000313" key="1">
    <source>
        <dbReference type="EMBL" id="GFS84765.1"/>
    </source>
</evidence>
<evidence type="ECO:0000313" key="2">
    <source>
        <dbReference type="Proteomes" id="UP000887013"/>
    </source>
</evidence>
<protein>
    <submittedName>
        <fullName evidence="1">Uncharacterized protein</fullName>
    </submittedName>
</protein>